<protein>
    <recommendedName>
        <fullName evidence="12">Bidirectional sugar transporter SWEET</fullName>
    </recommendedName>
</protein>
<evidence type="ECO:0000256" key="4">
    <source>
        <dbReference type="ARBA" id="ARBA00022475"/>
    </source>
</evidence>
<evidence type="ECO:0000256" key="5">
    <source>
        <dbReference type="ARBA" id="ARBA00022597"/>
    </source>
</evidence>
<dbReference type="GO" id="GO:0051119">
    <property type="term" value="F:sugar transmembrane transporter activity"/>
    <property type="evidence" value="ECO:0007669"/>
    <property type="project" value="InterPro"/>
</dbReference>
<evidence type="ECO:0000256" key="1">
    <source>
        <dbReference type="ARBA" id="ARBA00004651"/>
    </source>
</evidence>
<evidence type="ECO:0000256" key="3">
    <source>
        <dbReference type="ARBA" id="ARBA00022448"/>
    </source>
</evidence>
<keyword evidence="6 12" id="KW-0812">Transmembrane</keyword>
<dbReference type="AlphaFoldDB" id="A0A833VNS0"/>
<keyword evidence="5 12" id="KW-0762">Sugar transport</keyword>
<keyword evidence="9 12" id="KW-0472">Membrane</keyword>
<dbReference type="EMBL" id="SWLB01000009">
    <property type="protein sequence ID" value="KAF3334890.1"/>
    <property type="molecule type" value="Genomic_DNA"/>
</dbReference>
<evidence type="ECO:0000256" key="7">
    <source>
        <dbReference type="ARBA" id="ARBA00022737"/>
    </source>
</evidence>
<evidence type="ECO:0000256" key="6">
    <source>
        <dbReference type="ARBA" id="ARBA00022692"/>
    </source>
</evidence>
<dbReference type="PANTHER" id="PTHR10791">
    <property type="entry name" value="RAG1-ACTIVATING PROTEIN 1"/>
    <property type="match status" value="1"/>
</dbReference>
<keyword evidence="3 12" id="KW-0813">Transport</keyword>
<feature type="transmembrane region" description="Helical" evidence="12">
    <location>
        <begin position="27"/>
        <end position="47"/>
    </location>
</feature>
<comment type="subcellular location">
    <subcellularLocation>
        <location evidence="1">Cell membrane</location>
        <topology evidence="1">Multi-pass membrane protein</topology>
    </subcellularLocation>
</comment>
<name>A0A833VNS0_9POAL</name>
<comment type="similarity">
    <text evidence="2 12">Belongs to the SWEET sugar transporter family.</text>
</comment>
<dbReference type="PANTHER" id="PTHR10791:SF30">
    <property type="entry name" value="SUGAR TRANSPORTER SWEET1"/>
    <property type="match status" value="1"/>
</dbReference>
<keyword evidence="8 12" id="KW-1133">Transmembrane helix</keyword>
<evidence type="ECO:0000256" key="8">
    <source>
        <dbReference type="ARBA" id="ARBA00022989"/>
    </source>
</evidence>
<accession>A0A833VNS0</accession>
<feature type="transmembrane region" description="Helical" evidence="12">
    <location>
        <begin position="85"/>
        <end position="104"/>
    </location>
</feature>
<dbReference type="OrthoDB" id="1885092at2759"/>
<organism evidence="13 14">
    <name type="scientific">Carex littledalei</name>
    <dbReference type="NCBI Taxonomy" id="544730"/>
    <lineage>
        <taxon>Eukaryota</taxon>
        <taxon>Viridiplantae</taxon>
        <taxon>Streptophyta</taxon>
        <taxon>Embryophyta</taxon>
        <taxon>Tracheophyta</taxon>
        <taxon>Spermatophyta</taxon>
        <taxon>Magnoliopsida</taxon>
        <taxon>Liliopsida</taxon>
        <taxon>Poales</taxon>
        <taxon>Cyperaceae</taxon>
        <taxon>Cyperoideae</taxon>
        <taxon>Cariceae</taxon>
        <taxon>Carex</taxon>
        <taxon>Carex subgen. Euthyceras</taxon>
    </lineage>
</organism>
<evidence type="ECO:0000256" key="12">
    <source>
        <dbReference type="RuleBase" id="RU910715"/>
    </source>
</evidence>
<feature type="transmembrane region" description="Helical" evidence="12">
    <location>
        <begin position="53"/>
        <end position="76"/>
    </location>
</feature>
<evidence type="ECO:0000313" key="14">
    <source>
        <dbReference type="Proteomes" id="UP000623129"/>
    </source>
</evidence>
<keyword evidence="7" id="KW-0677">Repeat</keyword>
<dbReference type="InterPro" id="IPR047664">
    <property type="entry name" value="SWEET"/>
</dbReference>
<evidence type="ECO:0000256" key="10">
    <source>
        <dbReference type="ARBA" id="ARBA00037238"/>
    </source>
</evidence>
<evidence type="ECO:0000256" key="11">
    <source>
        <dbReference type="ARBA" id="ARBA00038715"/>
    </source>
</evidence>
<reference evidence="13" key="1">
    <citation type="submission" date="2020-01" db="EMBL/GenBank/DDBJ databases">
        <title>Genome sequence of Kobresia littledalei, the first chromosome-level genome in the family Cyperaceae.</title>
        <authorList>
            <person name="Qu G."/>
        </authorList>
    </citation>
    <scope>NUCLEOTIDE SEQUENCE</scope>
    <source>
        <strain evidence="13">C.B.Clarke</strain>
        <tissue evidence="13">Leaf</tissue>
    </source>
</reference>
<evidence type="ECO:0000256" key="2">
    <source>
        <dbReference type="ARBA" id="ARBA00007809"/>
    </source>
</evidence>
<dbReference type="Proteomes" id="UP000623129">
    <property type="component" value="Unassembled WGS sequence"/>
</dbReference>
<comment type="subunit">
    <text evidence="11">Forms homooligomers and/or heterooligomers.</text>
</comment>
<evidence type="ECO:0000256" key="9">
    <source>
        <dbReference type="ARBA" id="ARBA00023136"/>
    </source>
</evidence>
<keyword evidence="14" id="KW-1185">Reference proteome</keyword>
<dbReference type="GO" id="GO:0005886">
    <property type="term" value="C:plasma membrane"/>
    <property type="evidence" value="ECO:0007669"/>
    <property type="project" value="UniProtKB-SubCell"/>
</dbReference>
<feature type="transmembrane region" description="Helical" evidence="12">
    <location>
        <begin position="116"/>
        <end position="135"/>
    </location>
</feature>
<comment type="function">
    <text evidence="10">Mediates both low-affinity uptake and efflux of sugar across the plasma membrane.</text>
</comment>
<comment type="caution">
    <text evidence="13">The sequence shown here is derived from an EMBL/GenBank/DDBJ whole genome shotgun (WGS) entry which is preliminary data.</text>
</comment>
<dbReference type="Gene3D" id="1.20.1280.290">
    <property type="match status" value="1"/>
</dbReference>
<comment type="function">
    <text evidence="12">Mediates both low-affinity uptake and efflux of sugar across the membrane.</text>
</comment>
<gene>
    <name evidence="13" type="ORF">FCM35_KLT21494</name>
</gene>
<feature type="transmembrane region" description="Helical" evidence="12">
    <location>
        <begin position="249"/>
        <end position="271"/>
    </location>
</feature>
<evidence type="ECO:0000313" key="13">
    <source>
        <dbReference type="EMBL" id="KAF3334890.1"/>
    </source>
</evidence>
<keyword evidence="4" id="KW-1003">Cell membrane</keyword>
<proteinExistence type="inferred from homology"/>
<dbReference type="Pfam" id="PF03083">
    <property type="entry name" value="MtN3_slv"/>
    <property type="match status" value="1"/>
</dbReference>
<comment type="caution">
    <text evidence="12">Lacks conserved residue(s) required for the propagation of feature annotation.</text>
</comment>
<sequence length="276" mass="30285">MENKRFKAHMGTFTIIVRNRSVEQFSLIPYLTSLLSCMVSVMYALPIVHPNNILVLAMNGVGIIIEGTWITIYIFFLPTPPPCKILGTVAVELLLVGAFLAGVLRGAHTHDKRTKIASILNIVFNLVMYSSPLSIMTITGKIFKVDTIDGTVKEVLSRDSSMPLALSGHAIALQSKRSIAVATNQSVLLIESDNSWAQGVAIHKKMKMEEGKMVVAVAIRDGENVTVLVNSQKGYMIEEAVWGGSIKEYVYVLWCFILGSINFSCFTFPLVSVGTQ</sequence>
<dbReference type="InterPro" id="IPR004316">
    <property type="entry name" value="SWEET_rpt"/>
</dbReference>